<dbReference type="EMBL" id="JBDZYD010000014">
    <property type="protein sequence ID" value="MEQ0563986.1"/>
    <property type="molecule type" value="Genomic_DNA"/>
</dbReference>
<dbReference type="InterPro" id="IPR025419">
    <property type="entry name" value="DUF4142"/>
</dbReference>
<evidence type="ECO:0000313" key="4">
    <source>
        <dbReference type="Proteomes" id="UP001440984"/>
    </source>
</evidence>
<evidence type="ECO:0000256" key="1">
    <source>
        <dbReference type="SAM" id="SignalP"/>
    </source>
</evidence>
<name>A0ABV0LNW1_9PSEU</name>
<dbReference type="Pfam" id="PF13628">
    <property type="entry name" value="DUF4142"/>
    <property type="match status" value="1"/>
</dbReference>
<sequence length="170" mass="18410">MRSIAVIAAILGALLPAATPASAADVSTQDREYLNRAHQSNLFEIVTGNLAERGECTRVRQLGPRFAAHHTELDADLVAVATRVAVPLYSVPEADQLGQITDLASRSGPDFDAAWLRDQFAAHVRAIELGEREQRIGWSPEVKSLAARSEPVLRHHLEEVQEAAAECTPG</sequence>
<accession>A0ABV0LNW1</accession>
<protein>
    <submittedName>
        <fullName evidence="3">DUF4142 domain-containing protein</fullName>
    </submittedName>
</protein>
<keyword evidence="1" id="KW-0732">Signal</keyword>
<keyword evidence="4" id="KW-1185">Reference proteome</keyword>
<gene>
    <name evidence="3" type="ORF">ABJI51_33315</name>
</gene>
<dbReference type="RefSeq" id="WP_348955052.1">
    <property type="nucleotide sequence ID" value="NZ_JBDZYD010000014.1"/>
</dbReference>
<dbReference type="Proteomes" id="UP001440984">
    <property type="component" value="Unassembled WGS sequence"/>
</dbReference>
<reference evidence="3 4" key="1">
    <citation type="submission" date="2024-05" db="EMBL/GenBank/DDBJ databases">
        <authorList>
            <person name="Zhao H."/>
            <person name="Xu Y."/>
            <person name="Lin S."/>
            <person name="Spain J.C."/>
            <person name="Zhou N.-Y."/>
        </authorList>
    </citation>
    <scope>NUCLEOTIDE SEQUENCE [LARGE SCALE GENOMIC DNA]</scope>
    <source>
        <strain evidence="3 4">NEAU-NG30</strain>
    </source>
</reference>
<proteinExistence type="predicted"/>
<organism evidence="3 4">
    <name type="scientific">Amycolatopsis melonis</name>
    <dbReference type="NCBI Taxonomy" id="3156488"/>
    <lineage>
        <taxon>Bacteria</taxon>
        <taxon>Bacillati</taxon>
        <taxon>Actinomycetota</taxon>
        <taxon>Actinomycetes</taxon>
        <taxon>Pseudonocardiales</taxon>
        <taxon>Pseudonocardiaceae</taxon>
        <taxon>Amycolatopsis</taxon>
    </lineage>
</organism>
<dbReference type="Gene3D" id="1.20.1260.10">
    <property type="match status" value="1"/>
</dbReference>
<dbReference type="PANTHER" id="PTHR38593">
    <property type="entry name" value="BLR2558 PROTEIN"/>
    <property type="match status" value="1"/>
</dbReference>
<dbReference type="InterPro" id="IPR012347">
    <property type="entry name" value="Ferritin-like"/>
</dbReference>
<feature type="chain" id="PRO_5045610358" evidence="1">
    <location>
        <begin position="24"/>
        <end position="170"/>
    </location>
</feature>
<evidence type="ECO:0000259" key="2">
    <source>
        <dbReference type="Pfam" id="PF13628"/>
    </source>
</evidence>
<evidence type="ECO:0000313" key="3">
    <source>
        <dbReference type="EMBL" id="MEQ0563986.1"/>
    </source>
</evidence>
<dbReference type="PANTHER" id="PTHR38593:SF1">
    <property type="entry name" value="BLR2558 PROTEIN"/>
    <property type="match status" value="1"/>
</dbReference>
<feature type="domain" description="DUF4142" evidence="2">
    <location>
        <begin position="29"/>
        <end position="162"/>
    </location>
</feature>
<comment type="caution">
    <text evidence="3">The sequence shown here is derived from an EMBL/GenBank/DDBJ whole genome shotgun (WGS) entry which is preliminary data.</text>
</comment>
<feature type="signal peptide" evidence="1">
    <location>
        <begin position="1"/>
        <end position="23"/>
    </location>
</feature>